<protein>
    <recommendedName>
        <fullName evidence="4">Nicotinate-nucleotide--dimethylbenzimidazole phosphoribosyltransferase</fullName>
    </recommendedName>
</protein>
<dbReference type="EMBL" id="BMKE01000010">
    <property type="protein sequence ID" value="GGB42504.1"/>
    <property type="molecule type" value="Genomic_DNA"/>
</dbReference>
<organism evidence="2 3">
    <name type="scientific">Oceanisphaera marina</name>
    <dbReference type="NCBI Taxonomy" id="2017550"/>
    <lineage>
        <taxon>Bacteria</taxon>
        <taxon>Pseudomonadati</taxon>
        <taxon>Pseudomonadota</taxon>
        <taxon>Gammaproteobacteria</taxon>
        <taxon>Aeromonadales</taxon>
        <taxon>Aeromonadaceae</taxon>
        <taxon>Oceanisphaera</taxon>
    </lineage>
</organism>
<name>A0ABQ1IKN0_9GAMM</name>
<evidence type="ECO:0008006" key="4">
    <source>
        <dbReference type="Google" id="ProtNLM"/>
    </source>
</evidence>
<dbReference type="Pfam" id="PF02277">
    <property type="entry name" value="DBI_PRT"/>
    <property type="match status" value="1"/>
</dbReference>
<evidence type="ECO:0000313" key="2">
    <source>
        <dbReference type="EMBL" id="GGB42504.1"/>
    </source>
</evidence>
<keyword evidence="1" id="KW-0812">Transmembrane</keyword>
<evidence type="ECO:0000256" key="1">
    <source>
        <dbReference type="SAM" id="Phobius"/>
    </source>
</evidence>
<comment type="caution">
    <text evidence="2">The sequence shown here is derived from an EMBL/GenBank/DDBJ whole genome shotgun (WGS) entry which is preliminary data.</text>
</comment>
<reference evidence="3" key="1">
    <citation type="journal article" date="2019" name="Int. J. Syst. Evol. Microbiol.">
        <title>The Global Catalogue of Microorganisms (GCM) 10K type strain sequencing project: providing services to taxonomists for standard genome sequencing and annotation.</title>
        <authorList>
            <consortium name="The Broad Institute Genomics Platform"/>
            <consortium name="The Broad Institute Genome Sequencing Center for Infectious Disease"/>
            <person name="Wu L."/>
            <person name="Ma J."/>
        </authorList>
    </citation>
    <scope>NUCLEOTIDE SEQUENCE [LARGE SCALE GENOMIC DNA]</scope>
    <source>
        <strain evidence="3">CGMCC 1.15923</strain>
    </source>
</reference>
<gene>
    <name evidence="2" type="ORF">GCM10011502_14780</name>
</gene>
<dbReference type="PANTHER" id="PTHR43463">
    <property type="entry name" value="NICOTINATE-NUCLEOTIDE--DIMETHYLBENZIMIDAZOLE PHOSPHORIBOSYLTRANSFERASE"/>
    <property type="match status" value="1"/>
</dbReference>
<dbReference type="Proteomes" id="UP000646152">
    <property type="component" value="Unassembled WGS sequence"/>
</dbReference>
<sequence>MPHHFIMPADFIVPVIATLANHSLSQRLHHKHTILARVLARHKDATAPFTALAALGGLEIAMMAGALIKAASQRRILLMDGFIAGVALLVAEQLAPDVCQFAVFAHHSAEPGHGHLLRLLHA</sequence>
<evidence type="ECO:0000313" key="3">
    <source>
        <dbReference type="Proteomes" id="UP000646152"/>
    </source>
</evidence>
<keyword evidence="1" id="KW-1133">Transmembrane helix</keyword>
<proteinExistence type="predicted"/>
<keyword evidence="3" id="KW-1185">Reference proteome</keyword>
<dbReference type="Gene3D" id="3.40.50.10210">
    <property type="match status" value="1"/>
</dbReference>
<keyword evidence="1" id="KW-0472">Membrane</keyword>
<dbReference type="InterPro" id="IPR003200">
    <property type="entry name" value="Nict_dMeBzImd_PRibTrfase"/>
</dbReference>
<dbReference type="InterPro" id="IPR036087">
    <property type="entry name" value="Nict_dMeBzImd_PRibTrfase_sf"/>
</dbReference>
<accession>A0ABQ1IKN0</accession>
<dbReference type="PANTHER" id="PTHR43463:SF1">
    <property type="entry name" value="NICOTINATE-NUCLEOTIDE--DIMETHYLBENZIMIDAZOLE PHOSPHORIBOSYLTRANSFERASE"/>
    <property type="match status" value="1"/>
</dbReference>
<feature type="transmembrane region" description="Helical" evidence="1">
    <location>
        <begin position="49"/>
        <end position="68"/>
    </location>
</feature>
<dbReference type="SUPFAM" id="SSF52733">
    <property type="entry name" value="Nicotinate mononucleotide:5,6-dimethylbenzimidazole phosphoribosyltransferase (CobT)"/>
    <property type="match status" value="1"/>
</dbReference>